<feature type="non-terminal residue" evidence="7">
    <location>
        <position position="1"/>
    </location>
</feature>
<reference evidence="7" key="2">
    <citation type="submission" date="2020-03" db="EMBL/GenBank/DDBJ databases">
        <title>Walnut 2.0.</title>
        <authorList>
            <person name="Marrano A."/>
            <person name="Britton M."/>
            <person name="Zimin A.V."/>
            <person name="Zaini P.A."/>
            <person name="Workman R."/>
            <person name="Puiu D."/>
            <person name="Bianco L."/>
            <person name="Allen B.J."/>
            <person name="Troggio M."/>
            <person name="Leslie C.A."/>
            <person name="Timp W."/>
            <person name="Dendekar A."/>
            <person name="Salzberg S.L."/>
            <person name="Neale D.B."/>
        </authorList>
    </citation>
    <scope>NUCLEOTIDE SEQUENCE</scope>
    <source>
        <tissue evidence="7">Leaves</tissue>
    </source>
</reference>
<dbReference type="PANTHER" id="PTHR48059:SF4">
    <property type="entry name" value="POLYGALACTURONASE INHIBITOR 1-RELATED"/>
    <property type="match status" value="1"/>
</dbReference>
<dbReference type="PANTHER" id="PTHR48059">
    <property type="entry name" value="POLYGALACTURONASE INHIBITOR 1"/>
    <property type="match status" value="1"/>
</dbReference>
<dbReference type="InterPro" id="IPR013210">
    <property type="entry name" value="LRR_N_plant-typ"/>
</dbReference>
<comment type="similarity">
    <text evidence="4">Belongs to the polygalacturonase-inhibiting protein family.</text>
</comment>
<comment type="caution">
    <text evidence="7">The sequence shown here is derived from an EMBL/GenBank/DDBJ whole genome shotgun (WGS) entry which is preliminary data.</text>
</comment>
<organism evidence="7 8">
    <name type="scientific">Juglans regia</name>
    <name type="common">English walnut</name>
    <dbReference type="NCBI Taxonomy" id="51240"/>
    <lineage>
        <taxon>Eukaryota</taxon>
        <taxon>Viridiplantae</taxon>
        <taxon>Streptophyta</taxon>
        <taxon>Embryophyta</taxon>
        <taxon>Tracheophyta</taxon>
        <taxon>Spermatophyta</taxon>
        <taxon>Magnoliopsida</taxon>
        <taxon>eudicotyledons</taxon>
        <taxon>Gunneridae</taxon>
        <taxon>Pentapetalae</taxon>
        <taxon>rosids</taxon>
        <taxon>fabids</taxon>
        <taxon>Fagales</taxon>
        <taxon>Juglandaceae</taxon>
        <taxon>Juglans</taxon>
    </lineage>
</organism>
<feature type="domain" description="Leucine-rich repeat-containing N-terminal plant-type" evidence="6">
    <location>
        <begin position="32"/>
        <end position="70"/>
    </location>
</feature>
<dbReference type="Gene3D" id="3.80.10.10">
    <property type="entry name" value="Ribonuclease Inhibitor"/>
    <property type="match status" value="1"/>
</dbReference>
<proteinExistence type="inferred from homology"/>
<dbReference type="AlphaFoldDB" id="A0A833XPQ4"/>
<dbReference type="Pfam" id="PF08263">
    <property type="entry name" value="LRRNT_2"/>
    <property type="match status" value="1"/>
</dbReference>
<protein>
    <recommendedName>
        <fullName evidence="6">Leucine-rich repeat-containing N-terminal plant-type domain-containing protein</fullName>
    </recommendedName>
</protein>
<evidence type="ECO:0000256" key="3">
    <source>
        <dbReference type="ARBA" id="ARBA00022737"/>
    </source>
</evidence>
<keyword evidence="3" id="KW-0677">Repeat</keyword>
<name>A0A833XPQ4_JUGRE</name>
<dbReference type="FunFam" id="3.80.10.10:FF:000348">
    <property type="entry name" value="Polygalacturonase inhibitor 1"/>
    <property type="match status" value="1"/>
</dbReference>
<dbReference type="PRINTS" id="PR00019">
    <property type="entry name" value="LEURICHRPT"/>
</dbReference>
<accession>A0A833XPQ4</accession>
<dbReference type="SUPFAM" id="SSF52058">
    <property type="entry name" value="L domain-like"/>
    <property type="match status" value="1"/>
</dbReference>
<dbReference type="GO" id="GO:0090353">
    <property type="term" value="F:polygalacturonase inhibitor activity"/>
    <property type="evidence" value="ECO:0007669"/>
    <property type="project" value="EnsemblPlants"/>
</dbReference>
<evidence type="ECO:0000256" key="4">
    <source>
        <dbReference type="ARBA" id="ARBA00038043"/>
    </source>
</evidence>
<dbReference type="EMBL" id="LIHL02000004">
    <property type="protein sequence ID" value="KAF5473336.1"/>
    <property type="molecule type" value="Genomic_DNA"/>
</dbReference>
<keyword evidence="5" id="KW-0732">Signal</keyword>
<keyword evidence="2" id="KW-0433">Leucine-rich repeat</keyword>
<dbReference type="InterPro" id="IPR032675">
    <property type="entry name" value="LRR_dom_sf"/>
</dbReference>
<dbReference type="PROSITE" id="PS51450">
    <property type="entry name" value="LRR"/>
    <property type="match status" value="1"/>
</dbReference>
<evidence type="ECO:0000256" key="5">
    <source>
        <dbReference type="SAM" id="SignalP"/>
    </source>
</evidence>
<dbReference type="InterPro" id="IPR051848">
    <property type="entry name" value="PGIP"/>
</dbReference>
<sequence length="333" mass="36843">HQQSLPNMATPLLSFLFFTTLLFSAHSELCNPKDKKVLLKIKAAFHNPYVLTSWDPDTDCCVDWYIVTCDPTSNRINSLSVVTGSLSGQIPAAVGDLPFLETLDLHKQPNLTGPIPPAIAKLQRLTFLRLNWNNLSGPVPDFLSKLKNLNFLDLSFNNLSGSIPPSLSLLPNLNALHLDRNKLTGRIPYSFGTFSKVPDLYLSHNKLSGPVPTSFANMDFNVIDLSRNMLEGDASVVFGSNKTTQIVDLSRNLFKFKLSKVKFPKSLTSLDLNHNNINGGIPVEMTALNLQFLNVSYNRLCGQIPVGGKLQSFDYSSYFHNRCLCGAPLPSCK</sequence>
<dbReference type="Pfam" id="PF00560">
    <property type="entry name" value="LRR_1"/>
    <property type="match status" value="6"/>
</dbReference>
<feature type="signal peptide" evidence="5">
    <location>
        <begin position="1"/>
        <end position="27"/>
    </location>
</feature>
<reference evidence="7" key="1">
    <citation type="submission" date="2015-10" db="EMBL/GenBank/DDBJ databases">
        <authorList>
            <person name="Martinez-Garcia P.J."/>
            <person name="Crepeau M.W."/>
            <person name="Puiu D."/>
            <person name="Gonzalez-Ibeas D."/>
            <person name="Whalen J."/>
            <person name="Stevens K."/>
            <person name="Paul R."/>
            <person name="Butterfield T."/>
            <person name="Britton M."/>
            <person name="Reagan R."/>
            <person name="Chakraborty S."/>
            <person name="Walawage S.L."/>
            <person name="Vasquez-Gross H.A."/>
            <person name="Cardeno C."/>
            <person name="Famula R."/>
            <person name="Pratt K."/>
            <person name="Kuruganti S."/>
            <person name="Aradhya M.K."/>
            <person name="Leslie C.A."/>
            <person name="Dandekar A.M."/>
            <person name="Salzberg S.L."/>
            <person name="Wegrzyn J.L."/>
            <person name="Langley C.H."/>
            <person name="Neale D.B."/>
        </authorList>
    </citation>
    <scope>NUCLEOTIDE SEQUENCE</scope>
    <source>
        <tissue evidence="7">Leaves</tissue>
    </source>
</reference>
<evidence type="ECO:0000256" key="2">
    <source>
        <dbReference type="ARBA" id="ARBA00022614"/>
    </source>
</evidence>
<dbReference type="Gramene" id="Jr04_19400_p1">
    <property type="protein sequence ID" value="cds.Jr04_19400_p1"/>
    <property type="gene ID" value="Jr04_19400"/>
</dbReference>
<dbReference type="InterPro" id="IPR001611">
    <property type="entry name" value="Leu-rich_rpt"/>
</dbReference>
<feature type="chain" id="PRO_5032434872" description="Leucine-rich repeat-containing N-terminal plant-type domain-containing protein" evidence="5">
    <location>
        <begin position="28"/>
        <end position="333"/>
    </location>
</feature>
<comment type="subcellular location">
    <subcellularLocation>
        <location evidence="1">Cell envelope</location>
    </subcellularLocation>
</comment>
<evidence type="ECO:0000313" key="7">
    <source>
        <dbReference type="EMBL" id="KAF5473336.1"/>
    </source>
</evidence>
<evidence type="ECO:0000313" key="8">
    <source>
        <dbReference type="Proteomes" id="UP000619265"/>
    </source>
</evidence>
<dbReference type="Proteomes" id="UP000619265">
    <property type="component" value="Unassembled WGS sequence"/>
</dbReference>
<evidence type="ECO:0000259" key="6">
    <source>
        <dbReference type="Pfam" id="PF08263"/>
    </source>
</evidence>
<gene>
    <name evidence="7" type="ORF">F2P56_009954</name>
</gene>
<evidence type="ECO:0000256" key="1">
    <source>
        <dbReference type="ARBA" id="ARBA00004196"/>
    </source>
</evidence>